<evidence type="ECO:0000313" key="1">
    <source>
        <dbReference type="EMBL" id="VDP93387.1"/>
    </source>
</evidence>
<dbReference type="Proteomes" id="UP000272942">
    <property type="component" value="Unassembled WGS sequence"/>
</dbReference>
<name>A0A183BA79_9TREM</name>
<reference evidence="1 2" key="2">
    <citation type="submission" date="2018-11" db="EMBL/GenBank/DDBJ databases">
        <authorList>
            <consortium name="Pathogen Informatics"/>
        </authorList>
    </citation>
    <scope>NUCLEOTIDE SEQUENCE [LARGE SCALE GENOMIC DNA]</scope>
    <source>
        <strain evidence="1 2">Egypt</strain>
    </source>
</reference>
<keyword evidence="2" id="KW-1185">Reference proteome</keyword>
<dbReference type="WBParaSite" id="ECPE_0001615601-mRNA-1">
    <property type="protein sequence ID" value="ECPE_0001615601-mRNA-1"/>
    <property type="gene ID" value="ECPE_0001615601"/>
</dbReference>
<dbReference type="AlphaFoldDB" id="A0A183BA79"/>
<evidence type="ECO:0000313" key="3">
    <source>
        <dbReference type="WBParaSite" id="ECPE_0001615601-mRNA-1"/>
    </source>
</evidence>
<accession>A0A183BA79</accession>
<dbReference type="EMBL" id="UZAN01063008">
    <property type="protein sequence ID" value="VDP93387.1"/>
    <property type="molecule type" value="Genomic_DNA"/>
</dbReference>
<proteinExistence type="predicted"/>
<protein>
    <submittedName>
        <fullName evidence="1 3">Uncharacterized protein</fullName>
    </submittedName>
</protein>
<evidence type="ECO:0000313" key="2">
    <source>
        <dbReference type="Proteomes" id="UP000272942"/>
    </source>
</evidence>
<organism evidence="3">
    <name type="scientific">Echinostoma caproni</name>
    <dbReference type="NCBI Taxonomy" id="27848"/>
    <lineage>
        <taxon>Eukaryota</taxon>
        <taxon>Metazoa</taxon>
        <taxon>Spiralia</taxon>
        <taxon>Lophotrochozoa</taxon>
        <taxon>Platyhelminthes</taxon>
        <taxon>Trematoda</taxon>
        <taxon>Digenea</taxon>
        <taxon>Plagiorchiida</taxon>
        <taxon>Echinostomata</taxon>
        <taxon>Echinostomatoidea</taxon>
        <taxon>Echinostomatidae</taxon>
        <taxon>Echinostoma</taxon>
    </lineage>
</organism>
<sequence length="112" mass="12442">MLKTPKSEDATAQTMDTDGTQLANVLRSNSKYSINTTARACEVLCENCADWPAEHGKMIRPSELEKLLEQLIKGSRSNNVRRHLLMNPPSDLEMAVKRAEDMEKLEAGTVAP</sequence>
<gene>
    <name evidence="1" type="ORF">ECPE_LOCUS16115</name>
</gene>
<reference evidence="3" key="1">
    <citation type="submission" date="2016-06" db="UniProtKB">
        <authorList>
            <consortium name="WormBaseParasite"/>
        </authorList>
    </citation>
    <scope>IDENTIFICATION</scope>
</reference>